<dbReference type="EMBL" id="CP103300">
    <property type="protein sequence ID" value="UYM18658.1"/>
    <property type="molecule type" value="Genomic_DNA"/>
</dbReference>
<dbReference type="SUPFAM" id="SSF54786">
    <property type="entry name" value="YcfA/nrd intein domain"/>
    <property type="match status" value="1"/>
</dbReference>
<evidence type="ECO:0000313" key="2">
    <source>
        <dbReference type="Proteomes" id="UP001163255"/>
    </source>
</evidence>
<dbReference type="RefSeq" id="WP_262601412.1">
    <property type="nucleotide sequence ID" value="NZ_CP103300.1"/>
</dbReference>
<protein>
    <submittedName>
        <fullName evidence="1">Type II toxin-antitoxin system HicA family toxin</fullName>
    </submittedName>
</protein>
<gene>
    <name evidence="1" type="ORF">NX720_12390</name>
</gene>
<name>A0ABY6H348_9GAMM</name>
<accession>A0ABY6H348</accession>
<evidence type="ECO:0000313" key="1">
    <source>
        <dbReference type="EMBL" id="UYM18658.1"/>
    </source>
</evidence>
<dbReference type="InterPro" id="IPR038570">
    <property type="entry name" value="HicA_sf"/>
</dbReference>
<proteinExistence type="predicted"/>
<sequence>MRDEQLKVLKARGKGSHGTLYYGDKRTILKDPKKEIGKGLLNTMLEDLDLNKEDIEGL</sequence>
<reference evidence="1" key="1">
    <citation type="submission" date="2022-10" db="EMBL/GenBank/DDBJ databases">
        <title>Completed Genome Sequence of two octocoral isolated bacterium, Endozoicomonas euniceicola EF212T and Endozoicomonas gorgoniicola PS125T.</title>
        <authorList>
            <person name="Chiou Y.-J."/>
            <person name="Chen Y.-H."/>
        </authorList>
    </citation>
    <scope>NUCLEOTIDE SEQUENCE</scope>
    <source>
        <strain evidence="1">EF212</strain>
    </source>
</reference>
<dbReference type="Gene3D" id="3.30.920.30">
    <property type="entry name" value="Hypothetical protein"/>
    <property type="match status" value="1"/>
</dbReference>
<dbReference type="Proteomes" id="UP001163255">
    <property type="component" value="Chromosome"/>
</dbReference>
<keyword evidence="2" id="KW-1185">Reference proteome</keyword>
<organism evidence="1 2">
    <name type="scientific">Endozoicomonas euniceicola</name>
    <dbReference type="NCBI Taxonomy" id="1234143"/>
    <lineage>
        <taxon>Bacteria</taxon>
        <taxon>Pseudomonadati</taxon>
        <taxon>Pseudomonadota</taxon>
        <taxon>Gammaproteobacteria</taxon>
        <taxon>Oceanospirillales</taxon>
        <taxon>Endozoicomonadaceae</taxon>
        <taxon>Endozoicomonas</taxon>
    </lineage>
</organism>